<comment type="caution">
    <text evidence="2">The sequence shown here is derived from an EMBL/GenBank/DDBJ whole genome shotgun (WGS) entry which is preliminary data.</text>
</comment>
<dbReference type="InterPro" id="IPR052164">
    <property type="entry name" value="Anthracycline_SecMetBiosynth"/>
</dbReference>
<dbReference type="PANTHER" id="PTHR33993:SF1">
    <property type="entry name" value="GLYOXALASE FAMILY PROTEIN"/>
    <property type="match status" value="1"/>
</dbReference>
<dbReference type="PANTHER" id="PTHR33993">
    <property type="entry name" value="GLYOXALASE-RELATED"/>
    <property type="match status" value="1"/>
</dbReference>
<dbReference type="Gene3D" id="3.10.180.10">
    <property type="entry name" value="2,3-Dihydroxybiphenyl 1,2-Dioxygenase, domain 1"/>
    <property type="match status" value="1"/>
</dbReference>
<evidence type="ECO:0000313" key="3">
    <source>
        <dbReference type="Proteomes" id="UP001519349"/>
    </source>
</evidence>
<name>A0ABS5AUL2_9STRE</name>
<reference evidence="2 3" key="1">
    <citation type="submission" date="2018-05" db="EMBL/GenBank/DDBJ databases">
        <title>Draft genome sequence of Streptococcus panodentis CCUG 70867T.</title>
        <authorList>
            <person name="Salva-Serra F."/>
            <person name="Mendez V."/>
            <person name="Jaen-Luchoro D."/>
            <person name="Gonzales-Siles L."/>
            <person name="Karlsson R."/>
            <person name="Engstrom-Jakobsson H."/>
            <person name="Busquets A."/>
            <person name="Gomila M."/>
            <person name="Pineiro-Iglesias B."/>
            <person name="Bennasar-Figueras A."/>
            <person name="Seeger M."/>
            <person name="Moore E."/>
        </authorList>
    </citation>
    <scope>NUCLEOTIDE SEQUENCE [LARGE SCALE GENOMIC DNA]</scope>
    <source>
        <strain evidence="2 3">CCUG 70867</strain>
    </source>
</reference>
<gene>
    <name evidence="2" type="ORF">DHL47_02760</name>
</gene>
<feature type="domain" description="Glyoxalase/fosfomycin resistance/dioxygenase" evidence="1">
    <location>
        <begin position="25"/>
        <end position="113"/>
    </location>
</feature>
<proteinExistence type="predicted"/>
<dbReference type="RefSeq" id="WP_128835190.1">
    <property type="nucleotide sequence ID" value="NZ_QFAY01000004.1"/>
</dbReference>
<organism evidence="2 3">
    <name type="scientific">Streptococcus panodentis</name>
    <dbReference type="NCBI Taxonomy" id="1581472"/>
    <lineage>
        <taxon>Bacteria</taxon>
        <taxon>Bacillati</taxon>
        <taxon>Bacillota</taxon>
        <taxon>Bacilli</taxon>
        <taxon>Lactobacillales</taxon>
        <taxon>Streptococcaceae</taxon>
        <taxon>Streptococcus</taxon>
    </lineage>
</organism>
<evidence type="ECO:0000313" key="2">
    <source>
        <dbReference type="EMBL" id="MBP2620267.1"/>
    </source>
</evidence>
<keyword evidence="3" id="KW-1185">Reference proteome</keyword>
<protein>
    <submittedName>
        <fullName evidence="2">Glyoxalase family protein</fullName>
    </submittedName>
</protein>
<dbReference type="Proteomes" id="UP001519349">
    <property type="component" value="Unassembled WGS sequence"/>
</dbReference>
<dbReference type="SUPFAM" id="SSF54593">
    <property type="entry name" value="Glyoxalase/Bleomycin resistance protein/Dihydroxybiphenyl dioxygenase"/>
    <property type="match status" value="1"/>
</dbReference>
<accession>A0ABS5AUL2</accession>
<dbReference type="InterPro" id="IPR004360">
    <property type="entry name" value="Glyas_Fos-R_dOase_dom"/>
</dbReference>
<dbReference type="Pfam" id="PF00903">
    <property type="entry name" value="Glyoxalase"/>
    <property type="match status" value="1"/>
</dbReference>
<sequence>MDKVPNQIDYIEFPYPDKELFRQGRDFYRQVFGWQYQEWGPEYLDTADSGVSSGLAVDSARLQTPLIVLYTDHIEQAMTRVLEAGGEISQPLFDFPGGRRFHFKDPAGHELAFWSE</sequence>
<dbReference type="InterPro" id="IPR029068">
    <property type="entry name" value="Glyas_Bleomycin-R_OHBP_Dase"/>
</dbReference>
<dbReference type="CDD" id="cd07247">
    <property type="entry name" value="SgaA_N_like"/>
    <property type="match status" value="1"/>
</dbReference>
<dbReference type="EMBL" id="QFAY01000004">
    <property type="protein sequence ID" value="MBP2620267.1"/>
    <property type="molecule type" value="Genomic_DNA"/>
</dbReference>
<evidence type="ECO:0000259" key="1">
    <source>
        <dbReference type="Pfam" id="PF00903"/>
    </source>
</evidence>